<dbReference type="PROSITE" id="PS50987">
    <property type="entry name" value="HTH_ARSR_2"/>
    <property type="match status" value="1"/>
</dbReference>
<dbReference type="InterPro" id="IPR001845">
    <property type="entry name" value="HTH_ArsR_DNA-bd_dom"/>
</dbReference>
<dbReference type="SMART" id="SM00418">
    <property type="entry name" value="HTH_ARSR"/>
    <property type="match status" value="1"/>
</dbReference>
<dbReference type="OrthoDB" id="9796124at2"/>
<evidence type="ECO:0000259" key="4">
    <source>
        <dbReference type="PROSITE" id="PS50987"/>
    </source>
</evidence>
<dbReference type="Gene3D" id="1.10.10.10">
    <property type="entry name" value="Winged helix-like DNA-binding domain superfamily/Winged helix DNA-binding domain"/>
    <property type="match status" value="1"/>
</dbReference>
<organism evidence="5 6">
    <name type="scientific">Pararobbsia silviterrae</name>
    <dbReference type="NCBI Taxonomy" id="1792498"/>
    <lineage>
        <taxon>Bacteria</taxon>
        <taxon>Pseudomonadati</taxon>
        <taxon>Pseudomonadota</taxon>
        <taxon>Betaproteobacteria</taxon>
        <taxon>Burkholderiales</taxon>
        <taxon>Burkholderiaceae</taxon>
        <taxon>Pararobbsia</taxon>
    </lineage>
</organism>
<proteinExistence type="predicted"/>
<dbReference type="PRINTS" id="PR00778">
    <property type="entry name" value="HTHARSR"/>
</dbReference>
<evidence type="ECO:0000313" key="6">
    <source>
        <dbReference type="Proteomes" id="UP000270342"/>
    </source>
</evidence>
<name>A0A494Y994_9BURK</name>
<evidence type="ECO:0000256" key="1">
    <source>
        <dbReference type="ARBA" id="ARBA00023015"/>
    </source>
</evidence>
<dbReference type="Proteomes" id="UP000270342">
    <property type="component" value="Unassembled WGS sequence"/>
</dbReference>
<evidence type="ECO:0000313" key="5">
    <source>
        <dbReference type="EMBL" id="RKP58695.1"/>
    </source>
</evidence>
<keyword evidence="1" id="KW-0805">Transcription regulation</keyword>
<comment type="caution">
    <text evidence="5">The sequence shown here is derived from an EMBL/GenBank/DDBJ whole genome shotgun (WGS) entry which is preliminary data.</text>
</comment>
<dbReference type="PANTHER" id="PTHR43132:SF6">
    <property type="entry name" value="HTH-TYPE TRANSCRIPTIONAL REPRESSOR CZRA"/>
    <property type="match status" value="1"/>
</dbReference>
<evidence type="ECO:0000256" key="3">
    <source>
        <dbReference type="ARBA" id="ARBA00023163"/>
    </source>
</evidence>
<dbReference type="GO" id="GO:0003700">
    <property type="term" value="F:DNA-binding transcription factor activity"/>
    <property type="evidence" value="ECO:0007669"/>
    <property type="project" value="InterPro"/>
</dbReference>
<dbReference type="InterPro" id="IPR036388">
    <property type="entry name" value="WH-like_DNA-bd_sf"/>
</dbReference>
<keyword evidence="6" id="KW-1185">Reference proteome</keyword>
<dbReference type="SUPFAM" id="SSF46785">
    <property type="entry name" value="Winged helix' DNA-binding domain"/>
    <property type="match status" value="1"/>
</dbReference>
<dbReference type="InterPro" id="IPR051011">
    <property type="entry name" value="Metal_resp_trans_reg"/>
</dbReference>
<dbReference type="NCBIfam" id="NF033788">
    <property type="entry name" value="HTH_metalloreg"/>
    <property type="match status" value="1"/>
</dbReference>
<keyword evidence="2" id="KW-0238">DNA-binding</keyword>
<dbReference type="Pfam" id="PF01022">
    <property type="entry name" value="HTH_5"/>
    <property type="match status" value="1"/>
</dbReference>
<dbReference type="CDD" id="cd00090">
    <property type="entry name" value="HTH_ARSR"/>
    <property type="match status" value="1"/>
</dbReference>
<keyword evidence="3" id="KW-0804">Transcription</keyword>
<dbReference type="EMBL" id="RBZU01000001">
    <property type="protein sequence ID" value="RKP58695.1"/>
    <property type="molecule type" value="Genomic_DNA"/>
</dbReference>
<dbReference type="GO" id="GO:0003677">
    <property type="term" value="F:DNA binding"/>
    <property type="evidence" value="ECO:0007669"/>
    <property type="project" value="UniProtKB-KW"/>
</dbReference>
<reference evidence="5 6" key="1">
    <citation type="submission" date="2018-10" db="EMBL/GenBank/DDBJ databases">
        <title>Robbsia sp. DHC34, isolated from soil.</title>
        <authorList>
            <person name="Gao Z.-H."/>
            <person name="Qiu L.-H."/>
        </authorList>
    </citation>
    <scope>NUCLEOTIDE SEQUENCE [LARGE SCALE GENOMIC DNA]</scope>
    <source>
        <strain evidence="5 6">DHC34</strain>
    </source>
</reference>
<protein>
    <submittedName>
        <fullName evidence="5">ArsR family transcriptional regulator</fullName>
    </submittedName>
</protein>
<gene>
    <name evidence="5" type="ORF">D7S86_01780</name>
</gene>
<dbReference type="InterPro" id="IPR036390">
    <property type="entry name" value="WH_DNA-bd_sf"/>
</dbReference>
<accession>A0A494Y994</accession>
<dbReference type="InterPro" id="IPR011991">
    <property type="entry name" value="ArsR-like_HTH"/>
</dbReference>
<feature type="domain" description="HTH arsR-type" evidence="4">
    <location>
        <begin position="6"/>
        <end position="100"/>
    </location>
</feature>
<sequence length="111" mass="12428">MRAADLSDDQIVELAEMFRLMGDPSRLRIIAACLAEPTYVSDLAARLGLSQPLVSHHLRLLRAARVLRAERKGKQMFYEAADEHVTRVIDDMAAHVCEHPASDLEDGMRSD</sequence>
<evidence type="ECO:0000256" key="2">
    <source>
        <dbReference type="ARBA" id="ARBA00023125"/>
    </source>
</evidence>
<dbReference type="AlphaFoldDB" id="A0A494Y994"/>
<dbReference type="PANTHER" id="PTHR43132">
    <property type="entry name" value="ARSENICAL RESISTANCE OPERON REPRESSOR ARSR-RELATED"/>
    <property type="match status" value="1"/>
</dbReference>